<dbReference type="PANTHER" id="PTHR12192">
    <property type="entry name" value="CATION TRANSPORT PROTEIN CHAC-RELATED"/>
    <property type="match status" value="1"/>
</dbReference>
<dbReference type="GO" id="GO:0061928">
    <property type="term" value="F:glutathione specific gamma-glutamylcyclotransferase activity"/>
    <property type="evidence" value="ECO:0007669"/>
    <property type="project" value="UniProtKB-EC"/>
</dbReference>
<accession>A0A6A6SN66</accession>
<feature type="region of interest" description="Disordered" evidence="3">
    <location>
        <begin position="125"/>
        <end position="160"/>
    </location>
</feature>
<dbReference type="GO" id="GO:0005737">
    <property type="term" value="C:cytoplasm"/>
    <property type="evidence" value="ECO:0007669"/>
    <property type="project" value="TreeGrafter"/>
</dbReference>
<dbReference type="GO" id="GO:0006751">
    <property type="term" value="P:glutathione catabolic process"/>
    <property type="evidence" value="ECO:0007669"/>
    <property type="project" value="InterPro"/>
</dbReference>
<dbReference type="AlphaFoldDB" id="A0A6A6SN66"/>
<proteinExistence type="predicted"/>
<name>A0A6A6SN66_9PLEO</name>
<dbReference type="Pfam" id="PF04752">
    <property type="entry name" value="ChaC"/>
    <property type="match status" value="1"/>
</dbReference>
<dbReference type="InterPro" id="IPR006840">
    <property type="entry name" value="ChaC"/>
</dbReference>
<reference evidence="4" key="1">
    <citation type="journal article" date="2020" name="Stud. Mycol.">
        <title>101 Dothideomycetes genomes: a test case for predicting lifestyles and emergence of pathogens.</title>
        <authorList>
            <person name="Haridas S."/>
            <person name="Albert R."/>
            <person name="Binder M."/>
            <person name="Bloem J."/>
            <person name="Labutti K."/>
            <person name="Salamov A."/>
            <person name="Andreopoulos B."/>
            <person name="Baker S."/>
            <person name="Barry K."/>
            <person name="Bills G."/>
            <person name="Bluhm B."/>
            <person name="Cannon C."/>
            <person name="Castanera R."/>
            <person name="Culley D."/>
            <person name="Daum C."/>
            <person name="Ezra D."/>
            <person name="Gonzalez J."/>
            <person name="Henrissat B."/>
            <person name="Kuo A."/>
            <person name="Liang C."/>
            <person name="Lipzen A."/>
            <person name="Lutzoni F."/>
            <person name="Magnuson J."/>
            <person name="Mondo S."/>
            <person name="Nolan M."/>
            <person name="Ohm R."/>
            <person name="Pangilinan J."/>
            <person name="Park H.-J."/>
            <person name="Ramirez L."/>
            <person name="Alfaro M."/>
            <person name="Sun H."/>
            <person name="Tritt A."/>
            <person name="Yoshinaga Y."/>
            <person name="Zwiers L.-H."/>
            <person name="Turgeon B."/>
            <person name="Goodwin S."/>
            <person name="Spatafora J."/>
            <person name="Crous P."/>
            <person name="Grigoriev I."/>
        </authorList>
    </citation>
    <scope>NUCLEOTIDE SEQUENCE</scope>
    <source>
        <strain evidence="4">CBS 122681</strain>
    </source>
</reference>
<dbReference type="EMBL" id="MU004497">
    <property type="protein sequence ID" value="KAF2649315.1"/>
    <property type="molecule type" value="Genomic_DNA"/>
</dbReference>
<feature type="compositionally biased region" description="Basic and acidic residues" evidence="3">
    <location>
        <begin position="254"/>
        <end position="263"/>
    </location>
</feature>
<feature type="region of interest" description="Disordered" evidence="3">
    <location>
        <begin position="254"/>
        <end position="297"/>
    </location>
</feature>
<keyword evidence="5" id="KW-1185">Reference proteome</keyword>
<dbReference type="PANTHER" id="PTHR12192:SF2">
    <property type="entry name" value="GLUTATHIONE-SPECIFIC GAMMA-GLUTAMYLCYCLOTRANSFERASE 2"/>
    <property type="match status" value="1"/>
</dbReference>
<organism evidence="4 5">
    <name type="scientific">Lophiostoma macrostomum CBS 122681</name>
    <dbReference type="NCBI Taxonomy" id="1314788"/>
    <lineage>
        <taxon>Eukaryota</taxon>
        <taxon>Fungi</taxon>
        <taxon>Dikarya</taxon>
        <taxon>Ascomycota</taxon>
        <taxon>Pezizomycotina</taxon>
        <taxon>Dothideomycetes</taxon>
        <taxon>Pleosporomycetidae</taxon>
        <taxon>Pleosporales</taxon>
        <taxon>Lophiostomataceae</taxon>
        <taxon>Lophiostoma</taxon>
    </lineage>
</organism>
<evidence type="ECO:0000256" key="2">
    <source>
        <dbReference type="ARBA" id="ARBA00023239"/>
    </source>
</evidence>
<evidence type="ECO:0000313" key="5">
    <source>
        <dbReference type="Proteomes" id="UP000799324"/>
    </source>
</evidence>
<keyword evidence="2" id="KW-0456">Lyase</keyword>
<dbReference type="CDD" id="cd06661">
    <property type="entry name" value="GGCT_like"/>
    <property type="match status" value="1"/>
</dbReference>
<dbReference type="Proteomes" id="UP000799324">
    <property type="component" value="Unassembled WGS sequence"/>
</dbReference>
<gene>
    <name evidence="4" type="ORF">K491DRAFT_698198</name>
</gene>
<evidence type="ECO:0000256" key="3">
    <source>
        <dbReference type="SAM" id="MobiDB-lite"/>
    </source>
</evidence>
<dbReference type="OrthoDB" id="1933483at2759"/>
<dbReference type="InterPro" id="IPR013024">
    <property type="entry name" value="GGCT-like"/>
</dbReference>
<dbReference type="Gene3D" id="3.10.490.10">
    <property type="entry name" value="Gamma-glutamyl cyclotransferase-like"/>
    <property type="match status" value="1"/>
</dbReference>
<dbReference type="EC" id="4.3.2.7" evidence="1"/>
<feature type="compositionally biased region" description="Gly residues" evidence="3">
    <location>
        <begin position="146"/>
        <end position="159"/>
    </location>
</feature>
<sequence length="297" mass="32803">MAGHEAEIDEFGQKDEFWLFGYGSLIWKPPPHYDQRVPGYIEGYVRRFWQVHHRGTPSAPGRVATLIDHAHWSTLTDVHHASSERVWGAAYHIPSSHVAEVREYLDIREINGYSIQFTPFHPAPFTTSISSPPTSPPPSTPVPGIGEAGTGGSGLGGGHRSMRSITASTTIFAKLETQVPPIKCLVYIGLPENPQFLGPQDPDGLARHILKSRGPSGENREYLFLLEKSLLELSKDSGDDHVSDLVRRCREIEAEEATTKGEDLSGGDDAVDSKERESLGEPLHRHGSTEEQEEVEK</sequence>
<protein>
    <recommendedName>
        <fullName evidence="1">glutathione-specific gamma-glutamylcyclotransferase</fullName>
        <ecNumber evidence="1">4.3.2.7</ecNumber>
    </recommendedName>
</protein>
<feature type="compositionally biased region" description="Basic and acidic residues" evidence="3">
    <location>
        <begin position="271"/>
        <end position="289"/>
    </location>
</feature>
<evidence type="ECO:0000256" key="1">
    <source>
        <dbReference type="ARBA" id="ARBA00012344"/>
    </source>
</evidence>
<evidence type="ECO:0000313" key="4">
    <source>
        <dbReference type="EMBL" id="KAF2649315.1"/>
    </source>
</evidence>